<protein>
    <recommendedName>
        <fullName evidence="9">Flippase-like domain-containing protein</fullName>
    </recommendedName>
</protein>
<keyword evidence="4 6" id="KW-1133">Transmembrane helix</keyword>
<gene>
    <name evidence="7" type="ORF">GKC30_13260</name>
</gene>
<evidence type="ECO:0008006" key="9">
    <source>
        <dbReference type="Google" id="ProtNLM"/>
    </source>
</evidence>
<feature type="transmembrane region" description="Helical" evidence="6">
    <location>
        <begin position="266"/>
        <end position="288"/>
    </location>
</feature>
<feature type="transmembrane region" description="Helical" evidence="6">
    <location>
        <begin position="163"/>
        <end position="186"/>
    </location>
</feature>
<evidence type="ECO:0000313" key="7">
    <source>
        <dbReference type="EMBL" id="MUM78602.1"/>
    </source>
</evidence>
<sequence>MTRFRHHRYWRPLAVVAKVGLPPVVLIWLAWTLTVDQRFSGLRFDWPMAVLAVALYIGALFSNAFRLSLVVRSLCGRLKVFEAWRICLQSAFYFVFVPLSAGFDVARFAKISALDSGLKRPSIIGALLIDRLLGLSVPLVVFTVLIAWPGLLPQIEIAAETQWALLGALAVLCCIGLLLLSRFTLWKDIDGLLRSLVHNSSSLLTALGWTVSAHTCLYASVWCLALSLGINAPLLYIVVGCVCGLILQIVPLNVGGLGAGEAAGVFVYSFLGFAMHDAVLLALLPYLFRVGTAVCGGIWEWLNGIRHARAAFK</sequence>
<evidence type="ECO:0000256" key="3">
    <source>
        <dbReference type="ARBA" id="ARBA00022692"/>
    </source>
</evidence>
<dbReference type="RefSeq" id="WP_155935449.1">
    <property type="nucleotide sequence ID" value="NZ_WODC01000010.1"/>
</dbReference>
<dbReference type="PANTHER" id="PTHR40277:SF1">
    <property type="entry name" value="BLL5419 PROTEIN"/>
    <property type="match status" value="1"/>
</dbReference>
<feature type="transmembrane region" description="Helical" evidence="6">
    <location>
        <begin position="206"/>
        <end position="227"/>
    </location>
</feature>
<proteinExistence type="predicted"/>
<dbReference type="InterPro" id="IPR022791">
    <property type="entry name" value="L-PG_synthase/AglD"/>
</dbReference>
<evidence type="ECO:0000256" key="5">
    <source>
        <dbReference type="ARBA" id="ARBA00023136"/>
    </source>
</evidence>
<comment type="subcellular location">
    <subcellularLocation>
        <location evidence="1">Cell membrane</location>
        <topology evidence="1">Multi-pass membrane protein</topology>
    </subcellularLocation>
</comment>
<evidence type="ECO:0000256" key="2">
    <source>
        <dbReference type="ARBA" id="ARBA00022475"/>
    </source>
</evidence>
<feature type="transmembrane region" description="Helical" evidence="6">
    <location>
        <begin position="234"/>
        <end position="254"/>
    </location>
</feature>
<keyword evidence="8" id="KW-1185">Reference proteome</keyword>
<dbReference type="GO" id="GO:0005886">
    <property type="term" value="C:plasma membrane"/>
    <property type="evidence" value="ECO:0007669"/>
    <property type="project" value="UniProtKB-SubCell"/>
</dbReference>
<organism evidence="7 8">
    <name type="scientific">Pseudodesulfovibrio alkaliphilus</name>
    <dbReference type="NCBI Taxonomy" id="2661613"/>
    <lineage>
        <taxon>Bacteria</taxon>
        <taxon>Pseudomonadati</taxon>
        <taxon>Thermodesulfobacteriota</taxon>
        <taxon>Desulfovibrionia</taxon>
        <taxon>Desulfovibrionales</taxon>
        <taxon>Desulfovibrionaceae</taxon>
    </lineage>
</organism>
<keyword evidence="5 6" id="KW-0472">Membrane</keyword>
<evidence type="ECO:0000256" key="1">
    <source>
        <dbReference type="ARBA" id="ARBA00004651"/>
    </source>
</evidence>
<keyword evidence="3 6" id="KW-0812">Transmembrane</keyword>
<evidence type="ECO:0000313" key="8">
    <source>
        <dbReference type="Proteomes" id="UP000461162"/>
    </source>
</evidence>
<feature type="transmembrane region" description="Helical" evidence="6">
    <location>
        <begin position="123"/>
        <end position="151"/>
    </location>
</feature>
<dbReference type="PANTHER" id="PTHR40277">
    <property type="entry name" value="BLL5419 PROTEIN"/>
    <property type="match status" value="1"/>
</dbReference>
<keyword evidence="2" id="KW-1003">Cell membrane</keyword>
<name>A0A7K1KRP7_9BACT</name>
<comment type="caution">
    <text evidence="7">The sequence shown here is derived from an EMBL/GenBank/DDBJ whole genome shotgun (WGS) entry which is preliminary data.</text>
</comment>
<dbReference type="Proteomes" id="UP000461162">
    <property type="component" value="Unassembled WGS sequence"/>
</dbReference>
<feature type="transmembrane region" description="Helical" evidence="6">
    <location>
        <begin position="83"/>
        <end position="103"/>
    </location>
</feature>
<evidence type="ECO:0000256" key="4">
    <source>
        <dbReference type="ARBA" id="ARBA00022989"/>
    </source>
</evidence>
<dbReference type="AlphaFoldDB" id="A0A7K1KRP7"/>
<feature type="transmembrane region" description="Helical" evidence="6">
    <location>
        <begin position="46"/>
        <end position="71"/>
    </location>
</feature>
<reference evidence="7 8" key="1">
    <citation type="submission" date="2019-11" db="EMBL/GenBank/DDBJ databases">
        <title>Pseudodesulfovibrio alkaliphilus, sp. nov., an alkaliphilic sulfate-reducing bacteria from mud volcano of Taman peninsula, Russia.</title>
        <authorList>
            <person name="Frolova A."/>
            <person name="Merkel A.Y."/>
            <person name="Slobodkin A.I."/>
        </authorList>
    </citation>
    <scope>NUCLEOTIDE SEQUENCE [LARGE SCALE GENOMIC DNA]</scope>
    <source>
        <strain evidence="7 8">F-1</strain>
    </source>
</reference>
<accession>A0A7K1KRP7</accession>
<dbReference type="Pfam" id="PF03706">
    <property type="entry name" value="LPG_synthase_TM"/>
    <property type="match status" value="1"/>
</dbReference>
<dbReference type="EMBL" id="WODC01000010">
    <property type="protein sequence ID" value="MUM78602.1"/>
    <property type="molecule type" value="Genomic_DNA"/>
</dbReference>
<feature type="transmembrane region" description="Helical" evidence="6">
    <location>
        <begin position="12"/>
        <end position="34"/>
    </location>
</feature>
<evidence type="ECO:0000256" key="6">
    <source>
        <dbReference type="SAM" id="Phobius"/>
    </source>
</evidence>